<keyword evidence="2" id="KW-1185">Reference proteome</keyword>
<accession>A0A2K4ZDR1</accession>
<dbReference type="Proteomes" id="UP000236311">
    <property type="component" value="Unassembled WGS sequence"/>
</dbReference>
<dbReference type="Pfam" id="PF07454">
    <property type="entry name" value="SpoIIP"/>
    <property type="match status" value="1"/>
</dbReference>
<evidence type="ECO:0000313" key="2">
    <source>
        <dbReference type="Proteomes" id="UP000236311"/>
    </source>
</evidence>
<sequence>MGRKCIVVKEKAFADKFIKKLFLLALLFLGLQALTKSCGAVSPGAVEQQGTFGNTMLKGLADEAETLLYSQFMPSAVMISGTGGETLRWVREQLDALFPLYGFMTGNMLEQPESSQADIRTILLAEAEEGSYLWDEEEMAENIGTPEPSQEESLNDLLQAENEAAIQMRQQNASSFVPHTIQNQVDLGTLSNYETLIQQFYTVDNNTTAGSDQLNVEKLTAADMRISKDSDGPQILIYHTHSQETFSDSVPGDASTSIMGVGEHLTEILTEEYGYQVLHHLGKYDVDSRDDSYSVALTDIEQILKEYPSIQVVIDLHRDEMPETTRLVMDLDGRPTARFMFFNGLSRTKKTGNIAYLYNENLDSNLAFSFQMQLKAVEYYPGLTRKIYLKGYRYNMHLRPRTLLIELGAQNNTVEEAMNACEPLAHILDMVLSGE</sequence>
<protein>
    <submittedName>
        <fullName evidence="1">Stage II sporulation protein P (SpoIIP)</fullName>
    </submittedName>
</protein>
<dbReference type="AlphaFoldDB" id="A0A2K4ZDR1"/>
<dbReference type="RefSeq" id="WP_242982330.1">
    <property type="nucleotide sequence ID" value="NZ_CANRXC010000001.1"/>
</dbReference>
<reference evidence="1 2" key="1">
    <citation type="submission" date="2018-01" db="EMBL/GenBank/DDBJ databases">
        <authorList>
            <person name="Gaut B.S."/>
            <person name="Morton B.R."/>
            <person name="Clegg M.T."/>
            <person name="Duvall M.R."/>
        </authorList>
    </citation>
    <scope>NUCLEOTIDE SEQUENCE [LARGE SCALE GENOMIC DNA]</scope>
    <source>
        <strain evidence="1">GP69</strain>
    </source>
</reference>
<name>A0A2K4ZDR1_9FIRM</name>
<proteinExistence type="predicted"/>
<dbReference type="EMBL" id="OFSM01000005">
    <property type="protein sequence ID" value="SOY28590.1"/>
    <property type="molecule type" value="Genomic_DNA"/>
</dbReference>
<organism evidence="1 2">
    <name type="scientific">Acetatifactor muris</name>
    <dbReference type="NCBI Taxonomy" id="879566"/>
    <lineage>
        <taxon>Bacteria</taxon>
        <taxon>Bacillati</taxon>
        <taxon>Bacillota</taxon>
        <taxon>Clostridia</taxon>
        <taxon>Lachnospirales</taxon>
        <taxon>Lachnospiraceae</taxon>
        <taxon>Acetatifactor</taxon>
    </lineage>
</organism>
<dbReference type="InterPro" id="IPR010897">
    <property type="entry name" value="Spore_II_P"/>
</dbReference>
<evidence type="ECO:0000313" key="1">
    <source>
        <dbReference type="EMBL" id="SOY28590.1"/>
    </source>
</evidence>
<gene>
    <name evidence="1" type="ORF">AMURIS_01300</name>
</gene>